<dbReference type="PANTHER" id="PTHR30143:SF0">
    <property type="entry name" value="2-KETO-4-PENTENOATE HYDRATASE"/>
    <property type="match status" value="1"/>
</dbReference>
<evidence type="ECO:0000259" key="2">
    <source>
        <dbReference type="Pfam" id="PF01557"/>
    </source>
</evidence>
<dbReference type="PANTHER" id="PTHR30143">
    <property type="entry name" value="ACID HYDRATASE"/>
    <property type="match status" value="1"/>
</dbReference>
<dbReference type="InterPro" id="IPR050772">
    <property type="entry name" value="Hydratase-Decarb/MhpD_sf"/>
</dbReference>
<dbReference type="GO" id="GO:0008684">
    <property type="term" value="F:2-oxopent-4-enoate hydratase activity"/>
    <property type="evidence" value="ECO:0007669"/>
    <property type="project" value="TreeGrafter"/>
</dbReference>
<dbReference type="EMBL" id="WNDQ01000007">
    <property type="protein sequence ID" value="KAF1023081.1"/>
    <property type="molecule type" value="Genomic_DNA"/>
</dbReference>
<protein>
    <submittedName>
        <fullName evidence="3">2-hydroxyhexa-2,4-dienoate hydratase</fullName>
    </submittedName>
</protein>
<sequence>MSFAPYDAESAAAVLTSARLAPAQRPLTLPEFLRPADEPQAYAVQDLVVRARGAVAGWKVGAASDTATPSRAALTRDSVHVGEAVALNAAAFHVIGVEAELVYEIVADLPPRALPYTEDEVLAAVGSVRAGIEICDTRYAQWGEQDALSRLADQANHGALVVGTVGRTDFRNVAPLTQPVAIRVNGRAVVERVGGNSAGHPFRLLVWLANDGARSLGGLKAGQWVTTGSCTGTEFVQPGAAVVADFPGVGRAELSVG</sequence>
<dbReference type="InterPro" id="IPR011234">
    <property type="entry name" value="Fumarylacetoacetase-like_C"/>
</dbReference>
<evidence type="ECO:0000256" key="1">
    <source>
        <dbReference type="ARBA" id="ARBA00023239"/>
    </source>
</evidence>
<dbReference type="SUPFAM" id="SSF56529">
    <property type="entry name" value="FAH"/>
    <property type="match status" value="1"/>
</dbReference>
<evidence type="ECO:0000313" key="4">
    <source>
        <dbReference type="Proteomes" id="UP000461670"/>
    </source>
</evidence>
<organism evidence="3 4">
    <name type="scientific">Paracidovorax wautersii</name>
    <dbReference type="NCBI Taxonomy" id="1177982"/>
    <lineage>
        <taxon>Bacteria</taxon>
        <taxon>Pseudomonadati</taxon>
        <taxon>Pseudomonadota</taxon>
        <taxon>Betaproteobacteria</taxon>
        <taxon>Burkholderiales</taxon>
        <taxon>Comamonadaceae</taxon>
        <taxon>Paracidovorax</taxon>
    </lineage>
</organism>
<proteinExistence type="predicted"/>
<reference evidence="4" key="1">
    <citation type="journal article" date="2020" name="MBio">
        <title>Horizontal gene transfer to a defensive symbiont with a reduced genome amongst a multipartite beetle microbiome.</title>
        <authorList>
            <person name="Waterworth S.C."/>
            <person name="Florez L.V."/>
            <person name="Rees E.R."/>
            <person name="Hertweck C."/>
            <person name="Kaltenpoth M."/>
            <person name="Kwan J.C."/>
        </authorList>
    </citation>
    <scope>NUCLEOTIDE SEQUENCE [LARGE SCALE GENOMIC DNA]</scope>
</reference>
<gene>
    <name evidence="3" type="primary">tesE</name>
    <name evidence="3" type="ORF">GAK30_00771</name>
</gene>
<dbReference type="Pfam" id="PF01557">
    <property type="entry name" value="FAA_hydrolase"/>
    <property type="match status" value="1"/>
</dbReference>
<dbReference type="Gene3D" id="3.90.850.10">
    <property type="entry name" value="Fumarylacetoacetase-like, C-terminal domain"/>
    <property type="match status" value="1"/>
</dbReference>
<feature type="domain" description="Fumarylacetoacetase-like C-terminal" evidence="2">
    <location>
        <begin position="78"/>
        <end position="254"/>
    </location>
</feature>
<accession>A0A7V8FR73</accession>
<dbReference type="Proteomes" id="UP000461670">
    <property type="component" value="Unassembled WGS sequence"/>
</dbReference>
<comment type="caution">
    <text evidence="3">The sequence shown here is derived from an EMBL/GenBank/DDBJ whole genome shotgun (WGS) entry which is preliminary data.</text>
</comment>
<name>A0A7V8FR73_9BURK</name>
<dbReference type="GO" id="GO:0005737">
    <property type="term" value="C:cytoplasm"/>
    <property type="evidence" value="ECO:0007669"/>
    <property type="project" value="TreeGrafter"/>
</dbReference>
<dbReference type="InterPro" id="IPR036663">
    <property type="entry name" value="Fumarylacetoacetase_C_sf"/>
</dbReference>
<dbReference type="AlphaFoldDB" id="A0A7V8FR73"/>
<keyword evidence="1" id="KW-0456">Lyase</keyword>
<evidence type="ECO:0000313" key="3">
    <source>
        <dbReference type="EMBL" id="KAF1023081.1"/>
    </source>
</evidence>